<organism evidence="2 3">
    <name type="scientific">Streptomyces lienomycini</name>
    <dbReference type="NCBI Taxonomy" id="284035"/>
    <lineage>
        <taxon>Bacteria</taxon>
        <taxon>Bacillati</taxon>
        <taxon>Actinomycetota</taxon>
        <taxon>Actinomycetes</taxon>
        <taxon>Kitasatosporales</taxon>
        <taxon>Streptomycetaceae</taxon>
        <taxon>Streptomyces</taxon>
    </lineage>
</organism>
<reference evidence="3" key="1">
    <citation type="journal article" date="2019" name="Int. J. Syst. Evol. Microbiol.">
        <title>The Global Catalogue of Microorganisms (GCM) 10K type strain sequencing project: providing services to taxonomists for standard genome sequencing and annotation.</title>
        <authorList>
            <consortium name="The Broad Institute Genomics Platform"/>
            <consortium name="The Broad Institute Genome Sequencing Center for Infectious Disease"/>
            <person name="Wu L."/>
            <person name="Ma J."/>
        </authorList>
    </citation>
    <scope>NUCLEOTIDE SEQUENCE [LARGE SCALE GENOMIC DNA]</scope>
    <source>
        <strain evidence="3">CGMCC 4.1542</strain>
    </source>
</reference>
<dbReference type="RefSeq" id="WP_344503858.1">
    <property type="nucleotide sequence ID" value="NZ_BAAATN010000007.1"/>
</dbReference>
<dbReference type="SUPFAM" id="SSF51735">
    <property type="entry name" value="NAD(P)-binding Rossmann-fold domains"/>
    <property type="match status" value="1"/>
</dbReference>
<dbReference type="Pfam" id="PF01370">
    <property type="entry name" value="Epimerase"/>
    <property type="match status" value="1"/>
</dbReference>
<accession>A0ABV9X5E9</accession>
<dbReference type="InterPro" id="IPR001509">
    <property type="entry name" value="Epimerase_deHydtase"/>
</dbReference>
<evidence type="ECO:0000313" key="2">
    <source>
        <dbReference type="EMBL" id="MFC5019998.1"/>
    </source>
</evidence>
<feature type="domain" description="NAD-dependent epimerase/dehydratase" evidence="1">
    <location>
        <begin position="40"/>
        <end position="72"/>
    </location>
</feature>
<proteinExistence type="predicted"/>
<protein>
    <submittedName>
        <fullName evidence="2">NAD-dependent epimerase/dehydratase family protein</fullName>
    </submittedName>
</protein>
<dbReference type="Gene3D" id="3.40.50.720">
    <property type="entry name" value="NAD(P)-binding Rossmann-like Domain"/>
    <property type="match status" value="1"/>
</dbReference>
<sequence length="78" mass="7894">MTSGWCSVLGTMGCARPSAANWTGTFRAEPGNFTNQRRAALVTGAGGALGRATAVRLAADGHDVAVLDRDTASLEGTA</sequence>
<gene>
    <name evidence="2" type="ORF">ACFPRC_34690</name>
</gene>
<evidence type="ECO:0000313" key="3">
    <source>
        <dbReference type="Proteomes" id="UP001595855"/>
    </source>
</evidence>
<comment type="caution">
    <text evidence="2">The sequence shown here is derived from an EMBL/GenBank/DDBJ whole genome shotgun (WGS) entry which is preliminary data.</text>
</comment>
<keyword evidence="3" id="KW-1185">Reference proteome</keyword>
<dbReference type="EMBL" id="JBHSJO010000001">
    <property type="protein sequence ID" value="MFC5019998.1"/>
    <property type="molecule type" value="Genomic_DNA"/>
</dbReference>
<name>A0ABV9X5E9_9ACTN</name>
<dbReference type="InterPro" id="IPR036291">
    <property type="entry name" value="NAD(P)-bd_dom_sf"/>
</dbReference>
<evidence type="ECO:0000259" key="1">
    <source>
        <dbReference type="Pfam" id="PF01370"/>
    </source>
</evidence>
<dbReference type="Proteomes" id="UP001595855">
    <property type="component" value="Unassembled WGS sequence"/>
</dbReference>